<dbReference type="PANTHER" id="PTHR42760">
    <property type="entry name" value="SHORT-CHAIN DEHYDROGENASES/REDUCTASES FAMILY MEMBER"/>
    <property type="match status" value="1"/>
</dbReference>
<dbReference type="InterPro" id="IPR036291">
    <property type="entry name" value="NAD(P)-bd_dom_sf"/>
</dbReference>
<gene>
    <name evidence="2" type="ORF">QO011_007426</name>
</gene>
<comment type="similarity">
    <text evidence="1">Belongs to the short-chain dehydrogenases/reductases (SDR) family.</text>
</comment>
<name>A0ABU0JJB8_9HYPH</name>
<sequence>MAPRLAGLSAIVTGAAGGIGGAIATGFRAEGARVVGLDKTAPARHGLDAFLRCDVAVPDAVETAMADALARLEGRLDILVTAAALTGGRGRFPDVTDAEWDSYLAVNLGGTFRACRAAARAMIAGGRGGSLITIGSVNALAAEAAASPYVASKGGVALLTRAMAVDLAAHGIRANMIAPGPVEVPRNSAQFRSAPFRQGLAATVPMGVAGRPEDIANAALFLAEEASRMVTGTTLVVDGGLMARLPDLTPGDAQTS</sequence>
<dbReference type="CDD" id="cd05233">
    <property type="entry name" value="SDR_c"/>
    <property type="match status" value="1"/>
</dbReference>
<dbReference type="Pfam" id="PF13561">
    <property type="entry name" value="adh_short_C2"/>
    <property type="match status" value="1"/>
</dbReference>
<dbReference type="PRINTS" id="PR00081">
    <property type="entry name" value="GDHRDH"/>
</dbReference>
<dbReference type="SUPFAM" id="SSF51735">
    <property type="entry name" value="NAD(P)-binding Rossmann-fold domains"/>
    <property type="match status" value="1"/>
</dbReference>
<protein>
    <submittedName>
        <fullName evidence="2">NAD(P)-dependent dehydrogenase (Short-subunit alcohol dehydrogenase family)</fullName>
    </submittedName>
</protein>
<evidence type="ECO:0000313" key="3">
    <source>
        <dbReference type="Proteomes" id="UP001242480"/>
    </source>
</evidence>
<organism evidence="2 3">
    <name type="scientific">Labrys wisconsinensis</name>
    <dbReference type="NCBI Taxonomy" id="425677"/>
    <lineage>
        <taxon>Bacteria</taxon>
        <taxon>Pseudomonadati</taxon>
        <taxon>Pseudomonadota</taxon>
        <taxon>Alphaproteobacteria</taxon>
        <taxon>Hyphomicrobiales</taxon>
        <taxon>Xanthobacteraceae</taxon>
        <taxon>Labrys</taxon>
    </lineage>
</organism>
<dbReference type="RefSeq" id="WP_307283925.1">
    <property type="nucleotide sequence ID" value="NZ_JAUSVX010000022.1"/>
</dbReference>
<evidence type="ECO:0000256" key="1">
    <source>
        <dbReference type="ARBA" id="ARBA00006484"/>
    </source>
</evidence>
<proteinExistence type="inferred from homology"/>
<dbReference type="PANTHER" id="PTHR42760:SF123">
    <property type="entry name" value="OXIDOREDUCTASE"/>
    <property type="match status" value="1"/>
</dbReference>
<dbReference type="Gene3D" id="3.40.50.720">
    <property type="entry name" value="NAD(P)-binding Rossmann-like Domain"/>
    <property type="match status" value="1"/>
</dbReference>
<evidence type="ECO:0000313" key="2">
    <source>
        <dbReference type="EMBL" id="MDQ0474386.1"/>
    </source>
</evidence>
<dbReference type="Proteomes" id="UP001242480">
    <property type="component" value="Unassembled WGS sequence"/>
</dbReference>
<dbReference type="InterPro" id="IPR002347">
    <property type="entry name" value="SDR_fam"/>
</dbReference>
<accession>A0ABU0JJB8</accession>
<dbReference type="InterPro" id="IPR020904">
    <property type="entry name" value="Sc_DH/Rdtase_CS"/>
</dbReference>
<dbReference type="EMBL" id="JAUSVX010000022">
    <property type="protein sequence ID" value="MDQ0474386.1"/>
    <property type="molecule type" value="Genomic_DNA"/>
</dbReference>
<comment type="caution">
    <text evidence="2">The sequence shown here is derived from an EMBL/GenBank/DDBJ whole genome shotgun (WGS) entry which is preliminary data.</text>
</comment>
<dbReference type="PRINTS" id="PR00080">
    <property type="entry name" value="SDRFAMILY"/>
</dbReference>
<reference evidence="2 3" key="1">
    <citation type="submission" date="2023-07" db="EMBL/GenBank/DDBJ databases">
        <title>Genomic Encyclopedia of Type Strains, Phase IV (KMG-IV): sequencing the most valuable type-strain genomes for metagenomic binning, comparative biology and taxonomic classification.</title>
        <authorList>
            <person name="Goeker M."/>
        </authorList>
    </citation>
    <scope>NUCLEOTIDE SEQUENCE [LARGE SCALE GENOMIC DNA]</scope>
    <source>
        <strain evidence="2 3">DSM 19619</strain>
    </source>
</reference>
<keyword evidence="3" id="KW-1185">Reference proteome</keyword>
<dbReference type="PROSITE" id="PS00061">
    <property type="entry name" value="ADH_SHORT"/>
    <property type="match status" value="1"/>
</dbReference>